<dbReference type="EMBL" id="JAGEPA010000001">
    <property type="protein sequence ID" value="MBO1434785.1"/>
    <property type="molecule type" value="Genomic_DNA"/>
</dbReference>
<keyword evidence="3" id="KW-1185">Reference proteome</keyword>
<evidence type="ECO:0000313" key="2">
    <source>
        <dbReference type="EMBL" id="MBO1434785.1"/>
    </source>
</evidence>
<dbReference type="Proteomes" id="UP000692816">
    <property type="component" value="Unassembled WGS sequence"/>
</dbReference>
<evidence type="ECO:0000313" key="3">
    <source>
        <dbReference type="Proteomes" id="UP000692816"/>
    </source>
</evidence>
<feature type="signal peptide" evidence="1">
    <location>
        <begin position="1"/>
        <end position="24"/>
    </location>
</feature>
<evidence type="ECO:0000256" key="1">
    <source>
        <dbReference type="SAM" id="SignalP"/>
    </source>
</evidence>
<comment type="caution">
    <text evidence="2">The sequence shown here is derived from an EMBL/GenBank/DDBJ whole genome shotgun (WGS) entry which is preliminary data.</text>
</comment>
<feature type="chain" id="PRO_5045913429" description="Leucine-binding protein domain-containing protein" evidence="1">
    <location>
        <begin position="25"/>
        <end position="108"/>
    </location>
</feature>
<keyword evidence="1" id="KW-0732">Signal</keyword>
<sequence length="108" mass="10975">MASRSITCITLALLCGAALQPSRAAETSAPIRVGAVLPFSGGVELCGEQARLGLDLAAIASPTGPVTLGRDHHVAMNMFIAKTQGTELVQVRPLGVIAPQPGCSLAGR</sequence>
<gene>
    <name evidence="2" type="ORF">J4P68_36580</name>
</gene>
<organism evidence="2 3">
    <name type="scientific">Bradyrhizobium quebecense</name>
    <dbReference type="NCBI Taxonomy" id="2748629"/>
    <lineage>
        <taxon>Bacteria</taxon>
        <taxon>Pseudomonadati</taxon>
        <taxon>Pseudomonadota</taxon>
        <taxon>Alphaproteobacteria</taxon>
        <taxon>Hyphomicrobiales</taxon>
        <taxon>Nitrobacteraceae</taxon>
        <taxon>Bradyrhizobium</taxon>
    </lineage>
</organism>
<proteinExistence type="predicted"/>
<dbReference type="RefSeq" id="WP_207838391.1">
    <property type="nucleotide sequence ID" value="NZ_CP088282.1"/>
</dbReference>
<accession>A0ABS3MTX2</accession>
<protein>
    <recommendedName>
        <fullName evidence="4">Leucine-binding protein domain-containing protein</fullName>
    </recommendedName>
</protein>
<evidence type="ECO:0008006" key="4">
    <source>
        <dbReference type="Google" id="ProtNLM"/>
    </source>
</evidence>
<name>A0ABS3MTX2_9BRAD</name>
<reference evidence="2" key="1">
    <citation type="journal article" date="2021" name="Int. J. Syst. Evol. Microbiol.">
        <title>Bradyrhizobium septentrionale sp. nov. (sv. septentrionale) and Bradyrhizobium quebecense sp. nov. (sv. septentrionale) associated with legumes native to Canada possess rearranged symbiosis genes and numerous insertion sequences.</title>
        <authorList>
            <person name="Bromfield E.S.P."/>
            <person name="Cloutier S."/>
        </authorList>
    </citation>
    <scope>NUCLEOTIDE SEQUENCE</scope>
    <source>
        <strain evidence="2">12S5</strain>
    </source>
</reference>